<dbReference type="GO" id="GO:0016192">
    <property type="term" value="P:vesicle-mediated transport"/>
    <property type="evidence" value="ECO:0007669"/>
    <property type="project" value="TreeGrafter"/>
</dbReference>
<accession>A0AAV0BFQ8</accession>
<dbReference type="PANTHER" id="PTHR11787">
    <property type="entry name" value="RAB GDP-DISSOCIATION INHIBITOR"/>
    <property type="match status" value="1"/>
</dbReference>
<comment type="caution">
    <text evidence="2">The sequence shown here is derived from an EMBL/GenBank/DDBJ whole genome shotgun (WGS) entry which is preliminary data.</text>
</comment>
<evidence type="ECO:0000313" key="2">
    <source>
        <dbReference type="EMBL" id="CAH7685048.1"/>
    </source>
</evidence>
<dbReference type="InterPro" id="IPR036188">
    <property type="entry name" value="FAD/NAD-bd_sf"/>
</dbReference>
<keyword evidence="3" id="KW-1185">Reference proteome</keyword>
<protein>
    <submittedName>
        <fullName evidence="2">GDP dissociation inhibitor-domain-containing protein</fullName>
    </submittedName>
</protein>
<dbReference type="SUPFAM" id="SSF54373">
    <property type="entry name" value="FAD-linked reductases, C-terminal domain"/>
    <property type="match status" value="1"/>
</dbReference>
<dbReference type="AlphaFoldDB" id="A0AAV0BFQ8"/>
<evidence type="ECO:0000256" key="1">
    <source>
        <dbReference type="ARBA" id="ARBA00005593"/>
    </source>
</evidence>
<dbReference type="PANTHER" id="PTHR11787:SF4">
    <property type="entry name" value="CHM, RAB ESCORT PROTEIN 1"/>
    <property type="match status" value="1"/>
</dbReference>
<proteinExistence type="inferred from homology"/>
<dbReference type="GO" id="GO:0007264">
    <property type="term" value="P:small GTPase-mediated signal transduction"/>
    <property type="evidence" value="ECO:0007669"/>
    <property type="project" value="InterPro"/>
</dbReference>
<dbReference type="Pfam" id="PF00996">
    <property type="entry name" value="GDI"/>
    <property type="match status" value="1"/>
</dbReference>
<gene>
    <name evidence="2" type="ORF">PPACK8108_LOCUS19518</name>
</gene>
<dbReference type="PRINTS" id="PR00891">
    <property type="entry name" value="RABGDIREP"/>
</dbReference>
<reference evidence="2" key="1">
    <citation type="submission" date="2022-06" db="EMBL/GenBank/DDBJ databases">
        <authorList>
            <consortium name="SYNGENTA / RWTH Aachen University"/>
        </authorList>
    </citation>
    <scope>NUCLEOTIDE SEQUENCE</scope>
</reference>
<dbReference type="InterPro" id="IPR018203">
    <property type="entry name" value="GDP_dissociation_inhibitor"/>
</dbReference>
<dbReference type="Proteomes" id="UP001153365">
    <property type="component" value="Unassembled WGS sequence"/>
</dbReference>
<sequence>MDVDKGVDKGVKDQRDRMDEGEFDYLVIGTGLSESILTRLLSGSASATVLQVDPNTRYGQSWTALQLDQLQSIGPSLPNSSLEIFDDIQDADYQIQSKKTSSEYALTLQPALVPARGGFIDLIVSSNVAPYLSFQLLNQFILAQEGDEEFLALPGSKHDLFKLQGLSLMDKRLLMRFFQSVIKSNNSSDQQMDSKLDYEISLKDHLERPPYSISNPKLISMIAALSLSPTSDAPAQAVIDRLMTIFRSIGRHPSSTSSVLPAALLIGEYGGGGEWVEGFVRSAAVTGNSVQVLGRPVISLKESTEDKKWIIRLGDQKDQSGLAEKELEFRAKHLCISEQYISILKPDLPPRKPLFYILRGIIILQGSALNLFEAEKDFSGEPRPENSLVVFPPTGECKNPVQALILGPHSGCCPIGQEVIYLSTIIENRQQKQDQISPDLEPKRLLKPFLDRLLIRSLKCSKSSTSKNRSVRLSLYYSQLIQKQLDEDIDEVAEEFECKTNIVPDWVNDLERSTLIEVVESLTEQIESIYESIIQ</sequence>
<comment type="similarity">
    <text evidence="1">Belongs to the Rab GDI family.</text>
</comment>
<dbReference type="Gene3D" id="1.10.405.10">
    <property type="entry name" value="Guanine Nucleotide Dissociation Inhibitor, domain 1"/>
    <property type="match status" value="1"/>
</dbReference>
<organism evidence="2 3">
    <name type="scientific">Phakopsora pachyrhizi</name>
    <name type="common">Asian soybean rust disease fungus</name>
    <dbReference type="NCBI Taxonomy" id="170000"/>
    <lineage>
        <taxon>Eukaryota</taxon>
        <taxon>Fungi</taxon>
        <taxon>Dikarya</taxon>
        <taxon>Basidiomycota</taxon>
        <taxon>Pucciniomycotina</taxon>
        <taxon>Pucciniomycetes</taxon>
        <taxon>Pucciniales</taxon>
        <taxon>Phakopsoraceae</taxon>
        <taxon>Phakopsora</taxon>
    </lineage>
</organism>
<dbReference type="SUPFAM" id="SSF51905">
    <property type="entry name" value="FAD/NAD(P)-binding domain"/>
    <property type="match status" value="1"/>
</dbReference>
<dbReference type="GO" id="GO:0005092">
    <property type="term" value="F:GDP-dissociation inhibitor activity"/>
    <property type="evidence" value="ECO:0007669"/>
    <property type="project" value="InterPro"/>
</dbReference>
<dbReference type="GO" id="GO:0005968">
    <property type="term" value="C:Rab-protein geranylgeranyltransferase complex"/>
    <property type="evidence" value="ECO:0007669"/>
    <property type="project" value="TreeGrafter"/>
</dbReference>
<dbReference type="GO" id="GO:0005829">
    <property type="term" value="C:cytosol"/>
    <property type="evidence" value="ECO:0007669"/>
    <property type="project" value="TreeGrafter"/>
</dbReference>
<evidence type="ECO:0000313" key="3">
    <source>
        <dbReference type="Proteomes" id="UP001153365"/>
    </source>
</evidence>
<dbReference type="Gene3D" id="3.50.50.60">
    <property type="entry name" value="FAD/NAD(P)-binding domain"/>
    <property type="match status" value="1"/>
</dbReference>
<dbReference type="GO" id="GO:0005634">
    <property type="term" value="C:nucleus"/>
    <property type="evidence" value="ECO:0007669"/>
    <property type="project" value="TreeGrafter"/>
</dbReference>
<dbReference type="EMBL" id="CALTRL010005704">
    <property type="protein sequence ID" value="CAH7685048.1"/>
    <property type="molecule type" value="Genomic_DNA"/>
</dbReference>
<dbReference type="Gene3D" id="3.30.519.10">
    <property type="entry name" value="Guanine Nucleotide Dissociation Inhibitor, domain 2"/>
    <property type="match status" value="1"/>
</dbReference>
<name>A0AAV0BFQ8_PHAPC</name>